<feature type="region of interest" description="Disordered" evidence="2">
    <location>
        <begin position="150"/>
        <end position="192"/>
    </location>
</feature>
<dbReference type="SUPFAM" id="SSF57756">
    <property type="entry name" value="Retrovirus zinc finger-like domains"/>
    <property type="match status" value="1"/>
</dbReference>
<evidence type="ECO:0000259" key="3">
    <source>
        <dbReference type="PROSITE" id="PS50158"/>
    </source>
</evidence>
<reference evidence="5" key="1">
    <citation type="submission" date="2022-11" db="UniProtKB">
        <authorList>
            <consortium name="WormBaseParasite"/>
        </authorList>
    </citation>
    <scope>IDENTIFICATION</scope>
</reference>
<dbReference type="GO" id="GO:0008270">
    <property type="term" value="F:zinc ion binding"/>
    <property type="evidence" value="ECO:0007669"/>
    <property type="project" value="UniProtKB-KW"/>
</dbReference>
<dbReference type="AlphaFoldDB" id="A0A914X6F6"/>
<sequence length="278" mass="30442">MASASRPSSPVASTPSSNPASDSLLLARLFQQQQEENVRQFQLLAEKIAATKRPRERSPARMEKTRAGDWHRVFNSRCVKLLDQLLETESVEETREGLLELQQRLKQRNFDLEMNDTHPGYLMFKDKQADIEELKEQGIDDSYLVAFKKQRPAAGPTRPLKERRQPFLQRGAGGSGGAGAAQRQPLGPPPGYGVAPSSYVASGGAMGAGSALFQPQVQYGNFGHASQHGGFGSVAPSSLHASQQSCHHCKQHGHYKRNCPYLLKFVGDRAAGPLPPTQ</sequence>
<evidence type="ECO:0000313" key="5">
    <source>
        <dbReference type="WBParaSite" id="PSAMB.scaffold6927size12822.g29375.t1"/>
    </source>
</evidence>
<keyword evidence="1" id="KW-0862">Zinc</keyword>
<keyword evidence="4" id="KW-1185">Reference proteome</keyword>
<dbReference type="PROSITE" id="PS50158">
    <property type="entry name" value="ZF_CCHC"/>
    <property type="match status" value="1"/>
</dbReference>
<feature type="domain" description="CCHC-type" evidence="3">
    <location>
        <begin position="246"/>
        <end position="260"/>
    </location>
</feature>
<dbReference type="GO" id="GO:0003676">
    <property type="term" value="F:nucleic acid binding"/>
    <property type="evidence" value="ECO:0007669"/>
    <property type="project" value="InterPro"/>
</dbReference>
<name>A0A914X6F6_9BILA</name>
<organism evidence="4 5">
    <name type="scientific">Plectus sambesii</name>
    <dbReference type="NCBI Taxonomy" id="2011161"/>
    <lineage>
        <taxon>Eukaryota</taxon>
        <taxon>Metazoa</taxon>
        <taxon>Ecdysozoa</taxon>
        <taxon>Nematoda</taxon>
        <taxon>Chromadorea</taxon>
        <taxon>Plectida</taxon>
        <taxon>Plectina</taxon>
        <taxon>Plectoidea</taxon>
        <taxon>Plectidae</taxon>
        <taxon>Plectus</taxon>
    </lineage>
</organism>
<dbReference type="InterPro" id="IPR036875">
    <property type="entry name" value="Znf_CCHC_sf"/>
</dbReference>
<evidence type="ECO:0000313" key="4">
    <source>
        <dbReference type="Proteomes" id="UP000887566"/>
    </source>
</evidence>
<proteinExistence type="predicted"/>
<dbReference type="InterPro" id="IPR001878">
    <property type="entry name" value="Znf_CCHC"/>
</dbReference>
<dbReference type="WBParaSite" id="PSAMB.scaffold6927size12822.g29375.t1">
    <property type="protein sequence ID" value="PSAMB.scaffold6927size12822.g29375.t1"/>
    <property type="gene ID" value="PSAMB.scaffold6927size12822.g29375"/>
</dbReference>
<feature type="region of interest" description="Disordered" evidence="2">
    <location>
        <begin position="1"/>
        <end position="20"/>
    </location>
</feature>
<keyword evidence="1" id="KW-0863">Zinc-finger</keyword>
<keyword evidence="1" id="KW-0479">Metal-binding</keyword>
<evidence type="ECO:0000256" key="1">
    <source>
        <dbReference type="PROSITE-ProRule" id="PRU00047"/>
    </source>
</evidence>
<protein>
    <submittedName>
        <fullName evidence="5">CCHC-type domain-containing protein</fullName>
    </submittedName>
</protein>
<dbReference type="GO" id="GO:0019899">
    <property type="term" value="F:enzyme binding"/>
    <property type="evidence" value="ECO:0007669"/>
    <property type="project" value="UniProtKB-ARBA"/>
</dbReference>
<accession>A0A914X6F6</accession>
<evidence type="ECO:0000256" key="2">
    <source>
        <dbReference type="SAM" id="MobiDB-lite"/>
    </source>
</evidence>
<dbReference type="Proteomes" id="UP000887566">
    <property type="component" value="Unplaced"/>
</dbReference>